<evidence type="ECO:0000259" key="12">
    <source>
        <dbReference type="Pfam" id="PF08345"/>
    </source>
</evidence>
<dbReference type="GO" id="GO:0005886">
    <property type="term" value="C:plasma membrane"/>
    <property type="evidence" value="ECO:0007669"/>
    <property type="project" value="UniProtKB-SubCell"/>
</dbReference>
<dbReference type="OrthoDB" id="9807026at2"/>
<organism evidence="13 14">
    <name type="scientific">Pacificimonas flava</name>
    <dbReference type="NCBI Taxonomy" id="1234595"/>
    <lineage>
        <taxon>Bacteria</taxon>
        <taxon>Pseudomonadati</taxon>
        <taxon>Pseudomonadota</taxon>
        <taxon>Alphaproteobacteria</taxon>
        <taxon>Sphingomonadales</taxon>
        <taxon>Sphingosinicellaceae</taxon>
        <taxon>Pacificimonas</taxon>
    </lineage>
</organism>
<feature type="domain" description="Flagellar M-ring N-terminal" evidence="11">
    <location>
        <begin position="38"/>
        <end position="209"/>
    </location>
</feature>
<name>A0A219B8J1_9SPHN</name>
<keyword evidence="7" id="KW-0472">Membrane</keyword>
<dbReference type="AlphaFoldDB" id="A0A219B8J1"/>
<keyword evidence="13" id="KW-0966">Cell projection</keyword>
<gene>
    <name evidence="13" type="ORF">B5C34_08920</name>
</gene>
<dbReference type="Gene3D" id="3.30.300.30">
    <property type="match status" value="1"/>
</dbReference>
<evidence type="ECO:0000256" key="1">
    <source>
        <dbReference type="ARBA" id="ARBA00004117"/>
    </source>
</evidence>
<evidence type="ECO:0000313" key="13">
    <source>
        <dbReference type="EMBL" id="OWV34710.1"/>
    </source>
</evidence>
<evidence type="ECO:0000256" key="4">
    <source>
        <dbReference type="ARBA" id="ARBA00022475"/>
    </source>
</evidence>
<dbReference type="Pfam" id="PF01514">
    <property type="entry name" value="YscJ_FliF"/>
    <property type="match status" value="1"/>
</dbReference>
<evidence type="ECO:0000256" key="2">
    <source>
        <dbReference type="ARBA" id="ARBA00004651"/>
    </source>
</evidence>
<dbReference type="InterPro" id="IPR045851">
    <property type="entry name" value="AMP-bd_C_sf"/>
</dbReference>
<evidence type="ECO:0000259" key="11">
    <source>
        <dbReference type="Pfam" id="PF01514"/>
    </source>
</evidence>
<comment type="function">
    <text evidence="9">The M ring may be actively involved in energy transduction.</text>
</comment>
<comment type="subcellular location">
    <subcellularLocation>
        <location evidence="1 9">Bacterial flagellum basal body</location>
    </subcellularLocation>
    <subcellularLocation>
        <location evidence="2">Cell membrane</location>
        <topology evidence="2">Multi-pass membrane protein</topology>
    </subcellularLocation>
</comment>
<evidence type="ECO:0000256" key="5">
    <source>
        <dbReference type="ARBA" id="ARBA00022692"/>
    </source>
</evidence>
<reference evidence="14" key="1">
    <citation type="submission" date="2017-05" db="EMBL/GenBank/DDBJ databases">
        <authorList>
            <person name="Lin X."/>
        </authorList>
    </citation>
    <scope>NUCLEOTIDE SEQUENCE [LARGE SCALE GENOMIC DNA]</scope>
    <source>
        <strain evidence="14">JLT2012</strain>
    </source>
</reference>
<dbReference type="GO" id="GO:0003774">
    <property type="term" value="F:cytoskeletal motor activity"/>
    <property type="evidence" value="ECO:0007669"/>
    <property type="project" value="InterPro"/>
</dbReference>
<comment type="caution">
    <text evidence="13">The sequence shown here is derived from an EMBL/GenBank/DDBJ whole genome shotgun (WGS) entry which is preliminary data.</text>
</comment>
<keyword evidence="13" id="KW-0282">Flagellum</keyword>
<dbReference type="RefSeq" id="WP_088713420.1">
    <property type="nucleotide sequence ID" value="NZ_NFZT01000001.1"/>
</dbReference>
<keyword evidence="6" id="KW-1133">Transmembrane helix</keyword>
<protein>
    <recommendedName>
        <fullName evidence="9">Flagellar M-ring protein</fullName>
    </recommendedName>
</protein>
<evidence type="ECO:0000256" key="9">
    <source>
        <dbReference type="PIRNR" id="PIRNR004862"/>
    </source>
</evidence>
<keyword evidence="5" id="KW-0812">Transmembrane</keyword>
<dbReference type="Pfam" id="PF08345">
    <property type="entry name" value="YscJ_FliF_C"/>
    <property type="match status" value="1"/>
</dbReference>
<keyword evidence="8 9" id="KW-0975">Bacterial flagellum</keyword>
<feature type="region of interest" description="Disordered" evidence="10">
    <location>
        <begin position="312"/>
        <end position="335"/>
    </location>
</feature>
<evidence type="ECO:0000256" key="8">
    <source>
        <dbReference type="ARBA" id="ARBA00023143"/>
    </source>
</evidence>
<dbReference type="PRINTS" id="PR01009">
    <property type="entry name" value="FLGMRINGFLIF"/>
</dbReference>
<dbReference type="InterPro" id="IPR006182">
    <property type="entry name" value="FliF_N_dom"/>
</dbReference>
<dbReference type="GO" id="GO:0071973">
    <property type="term" value="P:bacterial-type flagellum-dependent cell motility"/>
    <property type="evidence" value="ECO:0007669"/>
    <property type="project" value="InterPro"/>
</dbReference>
<evidence type="ECO:0000313" key="14">
    <source>
        <dbReference type="Proteomes" id="UP000198462"/>
    </source>
</evidence>
<keyword evidence="14" id="KW-1185">Reference proteome</keyword>
<comment type="similarity">
    <text evidence="3 9">Belongs to the FliF family.</text>
</comment>
<evidence type="ECO:0000256" key="10">
    <source>
        <dbReference type="SAM" id="MobiDB-lite"/>
    </source>
</evidence>
<evidence type="ECO:0000256" key="3">
    <source>
        <dbReference type="ARBA" id="ARBA00007971"/>
    </source>
</evidence>
<sequence>MERLRTFLESLGARRLAMMGGVAVLLLAGMTFVAVRGSSPQMGFLFTDLDPGAAQSISEQLQAQNIPFRLSADGTSIMAPQDRLADLRMQMAGERLGGKIGYDILDEEEPFGISASRARLNETRALEGELIRSIQSLEAVTRARVHIVMPERAMFAAEGRKATAAVTVATRGRLPSETVQSIRYLVASAVPELTVESVSVVDNTGALLARAGAPGEIGAAEADERQLALEERLRTEVEALLEPIVGLGKVRAKVSARINRRVMREEANIFDPDGQVIARQVSVESSDQDTENAGADEAATVADQLPENFDAAGAGGPTRAAARTESSEDTTYQNSQTRRIVTEGPGTVERLSVAVMIDGGEEGLAAEDIQRLTRLVETAVGVDAERGDTVVVESMPFTDTAFEPLGEPGMFSFVTTDMIVDLLKLVLIGAAGLIALRMMKPREALAAAGAEVAALPGSDPIDLVNENGAQGAEGSAAALEGPEETAAAQNQLSKEISRRQLAGSVAEDAVMKVGDAISESPSEAAVVIRNWLNS</sequence>
<dbReference type="InterPro" id="IPR013556">
    <property type="entry name" value="Flag_M-ring_C"/>
</dbReference>
<dbReference type="InterPro" id="IPR043427">
    <property type="entry name" value="YscJ/FliF"/>
</dbReference>
<accession>A0A219B8J1</accession>
<proteinExistence type="inferred from homology"/>
<dbReference type="PANTHER" id="PTHR30046:SF0">
    <property type="entry name" value="FLAGELLAR M-RING PROTEIN"/>
    <property type="match status" value="1"/>
</dbReference>
<keyword evidence="13" id="KW-0969">Cilium</keyword>
<dbReference type="PIRSF" id="PIRSF004862">
    <property type="entry name" value="FliF"/>
    <property type="match status" value="1"/>
</dbReference>
<evidence type="ECO:0000256" key="7">
    <source>
        <dbReference type="ARBA" id="ARBA00023136"/>
    </source>
</evidence>
<feature type="domain" description="Flagellar M-ring C-terminal" evidence="12">
    <location>
        <begin position="241"/>
        <end position="397"/>
    </location>
</feature>
<dbReference type="Proteomes" id="UP000198462">
    <property type="component" value="Unassembled WGS sequence"/>
</dbReference>
<dbReference type="PANTHER" id="PTHR30046">
    <property type="entry name" value="FLAGELLAR M-RING PROTEIN"/>
    <property type="match status" value="1"/>
</dbReference>
<evidence type="ECO:0000256" key="6">
    <source>
        <dbReference type="ARBA" id="ARBA00022989"/>
    </source>
</evidence>
<dbReference type="NCBIfam" id="TIGR00206">
    <property type="entry name" value="fliF"/>
    <property type="match status" value="1"/>
</dbReference>
<keyword evidence="4" id="KW-1003">Cell membrane</keyword>
<dbReference type="GO" id="GO:0009431">
    <property type="term" value="C:bacterial-type flagellum basal body, MS ring"/>
    <property type="evidence" value="ECO:0007669"/>
    <property type="project" value="InterPro"/>
</dbReference>
<dbReference type="EMBL" id="NFZT01000001">
    <property type="protein sequence ID" value="OWV34710.1"/>
    <property type="molecule type" value="Genomic_DNA"/>
</dbReference>
<dbReference type="InterPro" id="IPR000067">
    <property type="entry name" value="FlgMring_FliF"/>
</dbReference>